<dbReference type="Proteomes" id="UP001271007">
    <property type="component" value="Unassembled WGS sequence"/>
</dbReference>
<evidence type="ECO:0000313" key="1">
    <source>
        <dbReference type="EMBL" id="KAK3046070.1"/>
    </source>
</evidence>
<accession>A0AAJ0D596</accession>
<name>A0AAJ0D596_9PEZI</name>
<reference evidence="1" key="1">
    <citation type="submission" date="2023-04" db="EMBL/GenBank/DDBJ databases">
        <title>Black Yeasts Isolated from many extreme environments.</title>
        <authorList>
            <person name="Coleine C."/>
            <person name="Stajich J.E."/>
            <person name="Selbmann L."/>
        </authorList>
    </citation>
    <scope>NUCLEOTIDE SEQUENCE</scope>
    <source>
        <strain evidence="1">CCFEE 5312</strain>
    </source>
</reference>
<comment type="caution">
    <text evidence="1">The sequence shown here is derived from an EMBL/GenBank/DDBJ whole genome shotgun (WGS) entry which is preliminary data.</text>
</comment>
<keyword evidence="2" id="KW-1185">Reference proteome</keyword>
<protein>
    <submittedName>
        <fullName evidence="1">Uncharacterized protein</fullName>
    </submittedName>
</protein>
<proteinExistence type="predicted"/>
<dbReference type="AlphaFoldDB" id="A0AAJ0D596"/>
<evidence type="ECO:0000313" key="2">
    <source>
        <dbReference type="Proteomes" id="UP001271007"/>
    </source>
</evidence>
<dbReference type="EMBL" id="JAWDJX010000117">
    <property type="protein sequence ID" value="KAK3046070.1"/>
    <property type="molecule type" value="Genomic_DNA"/>
</dbReference>
<organism evidence="1 2">
    <name type="scientific">Extremus antarcticus</name>
    <dbReference type="NCBI Taxonomy" id="702011"/>
    <lineage>
        <taxon>Eukaryota</taxon>
        <taxon>Fungi</taxon>
        <taxon>Dikarya</taxon>
        <taxon>Ascomycota</taxon>
        <taxon>Pezizomycotina</taxon>
        <taxon>Dothideomycetes</taxon>
        <taxon>Dothideomycetidae</taxon>
        <taxon>Mycosphaerellales</taxon>
        <taxon>Extremaceae</taxon>
        <taxon>Extremus</taxon>
    </lineage>
</organism>
<gene>
    <name evidence="1" type="ORF">LTR09_012408</name>
</gene>
<sequence>MQRASELRLKAMSLAELLDLPVSEFLDLYEEEVSGLATGDYSTIDRDVEKHHDDPIRAIHETKDATPANDLIAKYNAQLTDYQPREDDPDFSWGWVRLDAPHHAQRFFVEVRECEGGFTAEGFTGRWEDRPIGVD</sequence>